<evidence type="ECO:0000256" key="2">
    <source>
        <dbReference type="SAM" id="Phobius"/>
    </source>
</evidence>
<sequence>MVDIKEIEQTSLLLSQEDSEFYPAQPLLSKRPWCPGRICLWLLVLEMTNVVAFWLGYVFHSRIGLVDIDEYASLSRQNISWDFTVPDAVLHDKLHPLFHFSESWNGTRKHHGIVAVERPWATRQRLPPSAPAPEQPDLLLYQIDVFHALHCLDQIRIEFDQPQPSAGYHVGHCIEHVKNSLMCNADVTLSALDKEHFLQAEASYAVHQCRDFGSIVRWFEAHEWRGLTEWMAKFHHDHLHNSEM</sequence>
<evidence type="ECO:0000256" key="1">
    <source>
        <dbReference type="ARBA" id="ARBA00035112"/>
    </source>
</evidence>
<feature type="transmembrane region" description="Helical" evidence="2">
    <location>
        <begin position="38"/>
        <end position="59"/>
    </location>
</feature>
<keyword evidence="2" id="KW-0812">Transmembrane</keyword>
<gene>
    <name evidence="3" type="ORF">VHEMI10329</name>
</gene>
<organism evidence="3 4">
    <name type="scientific">[Torrubiella] hemipterigena</name>
    <dbReference type="NCBI Taxonomy" id="1531966"/>
    <lineage>
        <taxon>Eukaryota</taxon>
        <taxon>Fungi</taxon>
        <taxon>Dikarya</taxon>
        <taxon>Ascomycota</taxon>
        <taxon>Pezizomycotina</taxon>
        <taxon>Sordariomycetes</taxon>
        <taxon>Hypocreomycetidae</taxon>
        <taxon>Hypocreales</taxon>
        <taxon>Clavicipitaceae</taxon>
        <taxon>Clavicipitaceae incertae sedis</taxon>
        <taxon>'Torrubiella' clade</taxon>
    </lineage>
</organism>
<name>A0A0A1TRP4_9HYPO</name>
<dbReference type="EMBL" id="CDHN01000007">
    <property type="protein sequence ID" value="CEJ94820.1"/>
    <property type="molecule type" value="Genomic_DNA"/>
</dbReference>
<dbReference type="Proteomes" id="UP000039046">
    <property type="component" value="Unassembled WGS sequence"/>
</dbReference>
<dbReference type="OrthoDB" id="4907842at2759"/>
<dbReference type="PANTHER" id="PTHR33365:SF6">
    <property type="entry name" value="OXIDASE USTYA"/>
    <property type="match status" value="1"/>
</dbReference>
<proteinExistence type="inferred from homology"/>
<keyword evidence="4" id="KW-1185">Reference proteome</keyword>
<comment type="similarity">
    <text evidence="1">Belongs to the ustYa family.</text>
</comment>
<dbReference type="HOGENOM" id="CLU_1138688_0_0_1"/>
<evidence type="ECO:0008006" key="5">
    <source>
        <dbReference type="Google" id="ProtNLM"/>
    </source>
</evidence>
<keyword evidence="2" id="KW-1133">Transmembrane helix</keyword>
<dbReference type="InterPro" id="IPR021765">
    <property type="entry name" value="UstYa-like"/>
</dbReference>
<accession>A0A0A1TRP4</accession>
<reference evidence="3 4" key="1">
    <citation type="journal article" date="2015" name="Genome Announc.">
        <title>Draft Genome Sequence and Gene Annotation of the Entomopathogenic Fungus Verticillium hemipterigenum.</title>
        <authorList>
            <person name="Horn F."/>
            <person name="Habel A."/>
            <person name="Scharf D.H."/>
            <person name="Dworschak J."/>
            <person name="Brakhage A.A."/>
            <person name="Guthke R."/>
            <person name="Hertweck C."/>
            <person name="Linde J."/>
        </authorList>
    </citation>
    <scope>NUCLEOTIDE SEQUENCE [LARGE SCALE GENOMIC DNA]</scope>
</reference>
<dbReference type="GO" id="GO:0043386">
    <property type="term" value="P:mycotoxin biosynthetic process"/>
    <property type="evidence" value="ECO:0007669"/>
    <property type="project" value="InterPro"/>
</dbReference>
<evidence type="ECO:0000313" key="3">
    <source>
        <dbReference type="EMBL" id="CEJ94820.1"/>
    </source>
</evidence>
<evidence type="ECO:0000313" key="4">
    <source>
        <dbReference type="Proteomes" id="UP000039046"/>
    </source>
</evidence>
<protein>
    <recommendedName>
        <fullName evidence="5">Tat pathway signal sequence</fullName>
    </recommendedName>
</protein>
<dbReference type="PANTHER" id="PTHR33365">
    <property type="entry name" value="YALI0B05434P"/>
    <property type="match status" value="1"/>
</dbReference>
<dbReference type="AlphaFoldDB" id="A0A0A1TRP4"/>
<dbReference type="Pfam" id="PF11807">
    <property type="entry name" value="UstYa"/>
    <property type="match status" value="1"/>
</dbReference>
<keyword evidence="2" id="KW-0472">Membrane</keyword>
<dbReference type="STRING" id="1531966.A0A0A1TRP4"/>